<feature type="compositionally biased region" description="Low complexity" evidence="1">
    <location>
        <begin position="29"/>
        <end position="41"/>
    </location>
</feature>
<evidence type="ECO:0000313" key="4">
    <source>
        <dbReference type="Proteomes" id="UP001482620"/>
    </source>
</evidence>
<sequence>VFKVHSRGGEEPSSAKARMTTSRRESRPQNQAQNQAQAQHQGGPVGSSERNPAAEEEQQQSSQSLQRTSGSGPSPRVYSLTWVLVVSYFLAGIWIFLFFLQLFVSGI</sequence>
<keyword evidence="4" id="KW-1185">Reference proteome</keyword>
<evidence type="ECO:0000256" key="1">
    <source>
        <dbReference type="SAM" id="MobiDB-lite"/>
    </source>
</evidence>
<proteinExistence type="predicted"/>
<dbReference type="Proteomes" id="UP001482620">
    <property type="component" value="Unassembled WGS sequence"/>
</dbReference>
<name>A0ABV0T271_9TELE</name>
<feature type="region of interest" description="Disordered" evidence="1">
    <location>
        <begin position="1"/>
        <end position="74"/>
    </location>
</feature>
<organism evidence="3 4">
    <name type="scientific">Ilyodon furcidens</name>
    <name type="common">goldbreast splitfin</name>
    <dbReference type="NCBI Taxonomy" id="33524"/>
    <lineage>
        <taxon>Eukaryota</taxon>
        <taxon>Metazoa</taxon>
        <taxon>Chordata</taxon>
        <taxon>Craniata</taxon>
        <taxon>Vertebrata</taxon>
        <taxon>Euteleostomi</taxon>
        <taxon>Actinopterygii</taxon>
        <taxon>Neopterygii</taxon>
        <taxon>Teleostei</taxon>
        <taxon>Neoteleostei</taxon>
        <taxon>Acanthomorphata</taxon>
        <taxon>Ovalentaria</taxon>
        <taxon>Atherinomorphae</taxon>
        <taxon>Cyprinodontiformes</taxon>
        <taxon>Goodeidae</taxon>
        <taxon>Ilyodon</taxon>
    </lineage>
</organism>
<keyword evidence="2" id="KW-0812">Transmembrane</keyword>
<keyword evidence="2" id="KW-1133">Transmembrane helix</keyword>
<evidence type="ECO:0000256" key="2">
    <source>
        <dbReference type="SAM" id="Phobius"/>
    </source>
</evidence>
<feature type="transmembrane region" description="Helical" evidence="2">
    <location>
        <begin position="80"/>
        <end position="104"/>
    </location>
</feature>
<comment type="caution">
    <text evidence="3">The sequence shown here is derived from an EMBL/GenBank/DDBJ whole genome shotgun (WGS) entry which is preliminary data.</text>
</comment>
<keyword evidence="2" id="KW-0472">Membrane</keyword>
<gene>
    <name evidence="3" type="ORF">ILYODFUR_028874</name>
</gene>
<accession>A0ABV0T271</accession>
<protein>
    <submittedName>
        <fullName evidence="3">Uncharacterized protein</fullName>
    </submittedName>
</protein>
<evidence type="ECO:0000313" key="3">
    <source>
        <dbReference type="EMBL" id="MEQ2226589.1"/>
    </source>
</evidence>
<reference evidence="3 4" key="1">
    <citation type="submission" date="2021-06" db="EMBL/GenBank/DDBJ databases">
        <authorList>
            <person name="Palmer J.M."/>
        </authorList>
    </citation>
    <scope>NUCLEOTIDE SEQUENCE [LARGE SCALE GENOMIC DNA]</scope>
    <source>
        <strain evidence="4">if_2019</strain>
        <tissue evidence="3">Muscle</tissue>
    </source>
</reference>
<feature type="non-terminal residue" evidence="3">
    <location>
        <position position="1"/>
    </location>
</feature>
<dbReference type="EMBL" id="JAHRIQ010015605">
    <property type="protein sequence ID" value="MEQ2226589.1"/>
    <property type="molecule type" value="Genomic_DNA"/>
</dbReference>